<evidence type="ECO:0000256" key="6">
    <source>
        <dbReference type="SAM" id="Phobius"/>
    </source>
</evidence>
<dbReference type="AlphaFoldDB" id="A0A037ZCZ9"/>
<comment type="subcellular location">
    <subcellularLocation>
        <location evidence="1">Cell membrane</location>
        <topology evidence="1">Multi-pass membrane protein</topology>
    </subcellularLocation>
</comment>
<dbReference type="PANTHER" id="PTHR34820:SF4">
    <property type="entry name" value="INNER MEMBRANE PROTEIN YEBZ"/>
    <property type="match status" value="1"/>
</dbReference>
<evidence type="ECO:0000256" key="2">
    <source>
        <dbReference type="ARBA" id="ARBA00022475"/>
    </source>
</evidence>
<feature type="transmembrane region" description="Helical" evidence="6">
    <location>
        <begin position="146"/>
        <end position="165"/>
    </location>
</feature>
<sequence length="288" mass="30447">MPDIWGIAAIFAKLTLYFGVVGSTGLVIILATFPNLVLPLCRRIKAKAVVLAGLSIFAAMFGFMLRGAALTGGADGMTDPEMLGLLWQTPVGDVLVYRIAGMAILIAGMFIPRFGRWVSLAGGTIALWSFAKIGHVPDLQQTGVRLLLLLHLLGIAFWIGILGPLRNLSRLPEHLDDAALLGHRFGQAAAVIVPVLILAGLLMAWLLLGDLRALLSTGYGQTLLIKLVLVGAILILAAANKLRFVPAMQAGDSKAAQHLARSIKIETAVILVVLAATATLTSVLTLPN</sequence>
<feature type="transmembrane region" description="Helical" evidence="6">
    <location>
        <begin position="185"/>
        <end position="207"/>
    </location>
</feature>
<feature type="transmembrane region" description="Helical" evidence="6">
    <location>
        <begin position="219"/>
        <end position="239"/>
    </location>
</feature>
<dbReference type="PANTHER" id="PTHR34820">
    <property type="entry name" value="INNER MEMBRANE PROTEIN YEBZ"/>
    <property type="match status" value="1"/>
</dbReference>
<evidence type="ECO:0000313" key="8">
    <source>
        <dbReference type="EMBL" id="KAJ54017.1"/>
    </source>
</evidence>
<protein>
    <submittedName>
        <fullName evidence="8">Copper-binding protein</fullName>
    </submittedName>
</protein>
<keyword evidence="9" id="KW-1185">Reference proteome</keyword>
<evidence type="ECO:0000256" key="5">
    <source>
        <dbReference type="ARBA" id="ARBA00023136"/>
    </source>
</evidence>
<feature type="transmembrane region" description="Helical" evidence="6">
    <location>
        <begin position="49"/>
        <end position="74"/>
    </location>
</feature>
<name>A0A037ZCZ9_9RHOB</name>
<dbReference type="InterPro" id="IPR032694">
    <property type="entry name" value="CopC/D"/>
</dbReference>
<feature type="domain" description="Copper resistance protein D" evidence="7">
    <location>
        <begin position="183"/>
        <end position="280"/>
    </location>
</feature>
<dbReference type="InterPro" id="IPR008457">
    <property type="entry name" value="Cu-R_CopD_dom"/>
</dbReference>
<accession>A0A037ZCZ9</accession>
<evidence type="ECO:0000256" key="1">
    <source>
        <dbReference type="ARBA" id="ARBA00004651"/>
    </source>
</evidence>
<dbReference type="STRING" id="1454373.ACMU_04425"/>
<keyword evidence="2" id="KW-1003">Cell membrane</keyword>
<evidence type="ECO:0000313" key="9">
    <source>
        <dbReference type="Proteomes" id="UP000026249"/>
    </source>
</evidence>
<dbReference type="EMBL" id="JFKE01000012">
    <property type="protein sequence ID" value="KAJ54017.1"/>
    <property type="molecule type" value="Genomic_DNA"/>
</dbReference>
<keyword evidence="4 6" id="KW-1133">Transmembrane helix</keyword>
<keyword evidence="5 6" id="KW-0472">Membrane</keyword>
<evidence type="ECO:0000259" key="7">
    <source>
        <dbReference type="Pfam" id="PF05425"/>
    </source>
</evidence>
<organism evidence="8 9">
    <name type="scientific">Actibacterium mucosum KCTC 23349</name>
    <dbReference type="NCBI Taxonomy" id="1454373"/>
    <lineage>
        <taxon>Bacteria</taxon>
        <taxon>Pseudomonadati</taxon>
        <taxon>Pseudomonadota</taxon>
        <taxon>Alphaproteobacteria</taxon>
        <taxon>Rhodobacterales</taxon>
        <taxon>Roseobacteraceae</taxon>
        <taxon>Actibacterium</taxon>
    </lineage>
</organism>
<reference evidence="8 9" key="1">
    <citation type="submission" date="2014-03" db="EMBL/GenBank/DDBJ databases">
        <title>Draft Genome Sequence of Actibacterium mucosum KCTC 23349, a Marine Alphaproteobacterium with Complex Ionic Requirements Isolated from Mediterranean Seawater at Malvarrosa Beach, Valencia, Spain.</title>
        <authorList>
            <person name="Arahal D.R."/>
            <person name="Shao Z."/>
            <person name="Lai Q."/>
            <person name="Pujalte M.J."/>
        </authorList>
    </citation>
    <scope>NUCLEOTIDE SEQUENCE [LARGE SCALE GENOMIC DNA]</scope>
    <source>
        <strain evidence="8 9">KCTC 23349</strain>
    </source>
</reference>
<dbReference type="RefSeq" id="WP_035262811.1">
    <property type="nucleotide sequence ID" value="NZ_JFKE01000012.1"/>
</dbReference>
<keyword evidence="3 6" id="KW-0812">Transmembrane</keyword>
<feature type="transmembrane region" description="Helical" evidence="6">
    <location>
        <begin position="268"/>
        <end position="286"/>
    </location>
</feature>
<gene>
    <name evidence="8" type="ORF">ACMU_04425</name>
</gene>
<feature type="transmembrane region" description="Helical" evidence="6">
    <location>
        <begin position="118"/>
        <end position="134"/>
    </location>
</feature>
<dbReference type="OrthoDB" id="8478277at2"/>
<feature type="transmembrane region" description="Helical" evidence="6">
    <location>
        <begin position="94"/>
        <end position="111"/>
    </location>
</feature>
<feature type="transmembrane region" description="Helical" evidence="6">
    <location>
        <begin position="16"/>
        <end position="37"/>
    </location>
</feature>
<evidence type="ECO:0000256" key="3">
    <source>
        <dbReference type="ARBA" id="ARBA00022692"/>
    </source>
</evidence>
<dbReference type="Proteomes" id="UP000026249">
    <property type="component" value="Unassembled WGS sequence"/>
</dbReference>
<comment type="caution">
    <text evidence="8">The sequence shown here is derived from an EMBL/GenBank/DDBJ whole genome shotgun (WGS) entry which is preliminary data.</text>
</comment>
<proteinExistence type="predicted"/>
<dbReference type="Pfam" id="PF05425">
    <property type="entry name" value="CopD"/>
    <property type="match status" value="1"/>
</dbReference>
<dbReference type="GO" id="GO:0005886">
    <property type="term" value="C:plasma membrane"/>
    <property type="evidence" value="ECO:0007669"/>
    <property type="project" value="UniProtKB-SubCell"/>
</dbReference>
<evidence type="ECO:0000256" key="4">
    <source>
        <dbReference type="ARBA" id="ARBA00022989"/>
    </source>
</evidence>
<dbReference type="GO" id="GO:0006825">
    <property type="term" value="P:copper ion transport"/>
    <property type="evidence" value="ECO:0007669"/>
    <property type="project" value="InterPro"/>
</dbReference>